<dbReference type="EMBL" id="PGOL01002574">
    <property type="protein sequence ID" value="PKI46803.1"/>
    <property type="molecule type" value="Genomic_DNA"/>
</dbReference>
<comment type="caution">
    <text evidence="2">The sequence shown here is derived from an EMBL/GenBank/DDBJ whole genome shotgun (WGS) entry which is preliminary data.</text>
</comment>
<organism evidence="2 3">
    <name type="scientific">Punica granatum</name>
    <name type="common">Pomegranate</name>
    <dbReference type="NCBI Taxonomy" id="22663"/>
    <lineage>
        <taxon>Eukaryota</taxon>
        <taxon>Viridiplantae</taxon>
        <taxon>Streptophyta</taxon>
        <taxon>Embryophyta</taxon>
        <taxon>Tracheophyta</taxon>
        <taxon>Spermatophyta</taxon>
        <taxon>Magnoliopsida</taxon>
        <taxon>eudicotyledons</taxon>
        <taxon>Gunneridae</taxon>
        <taxon>Pentapetalae</taxon>
        <taxon>rosids</taxon>
        <taxon>malvids</taxon>
        <taxon>Myrtales</taxon>
        <taxon>Lythraceae</taxon>
        <taxon>Punica</taxon>
    </lineage>
</organism>
<evidence type="ECO:0000313" key="3">
    <source>
        <dbReference type="Proteomes" id="UP000233551"/>
    </source>
</evidence>
<gene>
    <name evidence="2" type="ORF">CRG98_032800</name>
</gene>
<dbReference type="InterPro" id="IPR000477">
    <property type="entry name" value="RT_dom"/>
</dbReference>
<dbReference type="Pfam" id="PF00078">
    <property type="entry name" value="RVT_1"/>
    <property type="match status" value="1"/>
</dbReference>
<evidence type="ECO:0000313" key="2">
    <source>
        <dbReference type="EMBL" id="PKI46803.1"/>
    </source>
</evidence>
<reference evidence="2 3" key="1">
    <citation type="submission" date="2017-11" db="EMBL/GenBank/DDBJ databases">
        <title>De-novo sequencing of pomegranate (Punica granatum L.) genome.</title>
        <authorList>
            <person name="Akparov Z."/>
            <person name="Amiraslanov A."/>
            <person name="Hajiyeva S."/>
            <person name="Abbasov M."/>
            <person name="Kaur K."/>
            <person name="Hamwieh A."/>
            <person name="Solovyev V."/>
            <person name="Salamov A."/>
            <person name="Braich B."/>
            <person name="Kosarev P."/>
            <person name="Mahmoud A."/>
            <person name="Hajiyev E."/>
            <person name="Babayeva S."/>
            <person name="Izzatullayeva V."/>
            <person name="Mammadov A."/>
            <person name="Mammadov A."/>
            <person name="Sharifova S."/>
            <person name="Ojaghi J."/>
            <person name="Eynullazada K."/>
            <person name="Bayramov B."/>
            <person name="Abdulazimova A."/>
            <person name="Shahmuradov I."/>
        </authorList>
    </citation>
    <scope>NUCLEOTIDE SEQUENCE [LARGE SCALE GENOMIC DNA]</scope>
    <source>
        <strain evidence="3">cv. AG2017</strain>
        <tissue evidence="2">Leaf</tissue>
    </source>
</reference>
<accession>A0A2I0ISX0</accession>
<sequence length="232" mass="26058">MTFILFIGGCIESFVPSHGIRQDDPISPYIFILCIEYLVHLIQEKVESKAWKGVTSTRNSFSGTHLLFVDAILLMGTTSPSTICSIKAVLDAFCKESGMKFNLEKSKVLFSRNTSGAHRYQACSTFNINATYDLGKYLGFPISLSLHKEKDFSFVVEKVWASLAWTFVIEPFLATSSQEHCHQKSPGPVYYDTNSPHEAQLGLAKNPTTGKHLKWAWMYGREEQNGSLQMDP</sequence>
<dbReference type="AlphaFoldDB" id="A0A2I0ISX0"/>
<proteinExistence type="predicted"/>
<name>A0A2I0ISX0_PUNGR</name>
<keyword evidence="3" id="KW-1185">Reference proteome</keyword>
<dbReference type="STRING" id="22663.A0A2I0ISX0"/>
<evidence type="ECO:0000259" key="1">
    <source>
        <dbReference type="Pfam" id="PF00078"/>
    </source>
</evidence>
<dbReference type="Proteomes" id="UP000233551">
    <property type="component" value="Unassembled WGS sequence"/>
</dbReference>
<feature type="domain" description="Reverse transcriptase" evidence="1">
    <location>
        <begin position="14"/>
        <end position="142"/>
    </location>
</feature>
<protein>
    <recommendedName>
        <fullName evidence="1">Reverse transcriptase domain-containing protein</fullName>
    </recommendedName>
</protein>